<dbReference type="Gene3D" id="3.40.630.10">
    <property type="entry name" value="Zn peptidases"/>
    <property type="match status" value="1"/>
</dbReference>
<dbReference type="PIRSF" id="PIRSF037226">
    <property type="entry name" value="Amidohydrolase_ACY1L2_prd"/>
    <property type="match status" value="1"/>
</dbReference>
<evidence type="ECO:0000259" key="2">
    <source>
        <dbReference type="Pfam" id="PF07687"/>
    </source>
</evidence>
<dbReference type="InterPro" id="IPR017144">
    <property type="entry name" value="Xaa-Arg_dipeptidase"/>
</dbReference>
<reference evidence="3 4" key="1">
    <citation type="submission" date="2023-07" db="EMBL/GenBank/DDBJ databases">
        <title>Genomic Encyclopedia of Type Strains, Phase IV (KMG-IV): sequencing the most valuable type-strain genomes for metagenomic binning, comparative biology and taxonomic classification.</title>
        <authorList>
            <person name="Goeker M."/>
        </authorList>
    </citation>
    <scope>NUCLEOTIDE SEQUENCE [LARGE SCALE GENOMIC DNA]</scope>
    <source>
        <strain evidence="3 4">DSM 1400</strain>
    </source>
</reference>
<dbReference type="SUPFAM" id="SSF55031">
    <property type="entry name" value="Bacterial exopeptidase dimerisation domain"/>
    <property type="match status" value="1"/>
</dbReference>
<comment type="caution">
    <text evidence="3">The sequence shown here is derived from an EMBL/GenBank/DDBJ whole genome shotgun (WGS) entry which is preliminary data.</text>
</comment>
<evidence type="ECO:0000313" key="3">
    <source>
        <dbReference type="EMBL" id="MDQ0480376.1"/>
    </source>
</evidence>
<protein>
    <recommendedName>
        <fullName evidence="1">Peptidase M20 domain-containing protein 2</fullName>
    </recommendedName>
</protein>
<organism evidence="3 4">
    <name type="scientific">Hathewaya limosa</name>
    <name type="common">Clostridium limosum</name>
    <dbReference type="NCBI Taxonomy" id="1536"/>
    <lineage>
        <taxon>Bacteria</taxon>
        <taxon>Bacillati</taxon>
        <taxon>Bacillota</taxon>
        <taxon>Clostridia</taxon>
        <taxon>Eubacteriales</taxon>
        <taxon>Clostridiaceae</taxon>
        <taxon>Hathewaya</taxon>
    </lineage>
</organism>
<gene>
    <name evidence="3" type="ORF">QOZ93_002124</name>
</gene>
<dbReference type="InterPro" id="IPR052030">
    <property type="entry name" value="Peptidase_M20/M20A_hydrolases"/>
</dbReference>
<comment type="similarity">
    <text evidence="1">Belongs to the peptidase M20A family.</text>
</comment>
<dbReference type="PANTHER" id="PTHR30575:SF3">
    <property type="entry name" value="PEPTIDASE M20 DIMERISATION DOMAIN-CONTAINING PROTEIN"/>
    <property type="match status" value="1"/>
</dbReference>
<dbReference type="InterPro" id="IPR011650">
    <property type="entry name" value="Peptidase_M20_dimer"/>
</dbReference>
<name>A0ABU0JTF1_HATLI</name>
<keyword evidence="4" id="KW-1185">Reference proteome</keyword>
<dbReference type="NCBIfam" id="TIGR01891">
    <property type="entry name" value="amidohydrolases"/>
    <property type="match status" value="1"/>
</dbReference>
<proteinExistence type="inferred from homology"/>
<dbReference type="EMBL" id="JAUSWN010000018">
    <property type="protein sequence ID" value="MDQ0480376.1"/>
    <property type="molecule type" value="Genomic_DNA"/>
</dbReference>
<dbReference type="Gene3D" id="3.30.70.360">
    <property type="match status" value="1"/>
</dbReference>
<dbReference type="InterPro" id="IPR002933">
    <property type="entry name" value="Peptidase_M20"/>
</dbReference>
<feature type="domain" description="Peptidase M20 dimerisation" evidence="2">
    <location>
        <begin position="199"/>
        <end position="295"/>
    </location>
</feature>
<evidence type="ECO:0000256" key="1">
    <source>
        <dbReference type="PIRNR" id="PIRNR037226"/>
    </source>
</evidence>
<dbReference type="InterPro" id="IPR017439">
    <property type="entry name" value="Amidohydrolase"/>
</dbReference>
<evidence type="ECO:0000313" key="4">
    <source>
        <dbReference type="Proteomes" id="UP001224418"/>
    </source>
</evidence>
<dbReference type="InterPro" id="IPR036264">
    <property type="entry name" value="Bact_exopeptidase_dim_dom"/>
</dbReference>
<dbReference type="Proteomes" id="UP001224418">
    <property type="component" value="Unassembled WGS sequence"/>
</dbReference>
<dbReference type="PANTHER" id="PTHR30575">
    <property type="entry name" value="PEPTIDASE M20"/>
    <property type="match status" value="1"/>
</dbReference>
<accession>A0ABU0JTF1</accession>
<dbReference type="Pfam" id="PF01546">
    <property type="entry name" value="Peptidase_M20"/>
    <property type="match status" value="1"/>
</dbReference>
<sequence>MDIKELKQRVINAIDDNKKKIIEIGREIYANPELGYQEINTTKKVSEVLKNLGCDVEENIAVTGCRARIGESNKPRIAIMGELDCIRCYDHKDAKDGGKMHGCGHNIQIAGLIGCAMGLISSGALKELDANVDFIASPSEEFIEIEYREKLRENGTIEFFGGKQELIKRGYFDDVDMAMMFHSFDLGENKGQIGTVSNGFIGKKIKFIGKASHAGSAPENGINALNAAMLALNNIQAQRETFKEEDKIRVHYIMTKGGDVVNVIPAEVVMEFYVRARNVEAMINANKKVDRAIKAGAMAMGASVEIIDIPGYFPILNYKELDKIFKNNLEELGFIGKIVEKCDFTGSFDFGDLSQIMPTLHPMMGGIKGSLHSKDYEIVDEDLAYISSAKAMAMTAIDLLYNDSEKVKYILDISKPPMKKEEYLTYMRNIKKEEIYKF</sequence>
<dbReference type="RefSeq" id="WP_307356333.1">
    <property type="nucleotide sequence ID" value="NZ_BAAACJ010000031.1"/>
</dbReference>
<dbReference type="Pfam" id="PF07687">
    <property type="entry name" value="M20_dimer"/>
    <property type="match status" value="1"/>
</dbReference>
<dbReference type="SUPFAM" id="SSF53187">
    <property type="entry name" value="Zn-dependent exopeptidases"/>
    <property type="match status" value="1"/>
</dbReference>